<dbReference type="InterPro" id="IPR022642">
    <property type="entry name" value="CheR_C"/>
</dbReference>
<comment type="caution">
    <text evidence="2">The sequence shown here is derived from an EMBL/GenBank/DDBJ whole genome shotgun (WGS) entry which is preliminary data.</text>
</comment>
<dbReference type="InterPro" id="IPR050903">
    <property type="entry name" value="Bact_Chemotaxis_MeTrfase"/>
</dbReference>
<dbReference type="Proteomes" id="UP000603434">
    <property type="component" value="Unassembled WGS sequence"/>
</dbReference>
<dbReference type="PANTHER" id="PTHR24422:SF8">
    <property type="entry name" value="CHEMOTAXIS PROTEIN"/>
    <property type="match status" value="1"/>
</dbReference>
<dbReference type="GO" id="GO:0008757">
    <property type="term" value="F:S-adenosylmethionine-dependent methyltransferase activity"/>
    <property type="evidence" value="ECO:0007669"/>
    <property type="project" value="InterPro"/>
</dbReference>
<name>A0A8J6TMX4_9BACT</name>
<dbReference type="SMART" id="SM00138">
    <property type="entry name" value="MeTrc"/>
    <property type="match status" value="1"/>
</dbReference>
<evidence type="ECO:0000259" key="1">
    <source>
        <dbReference type="PROSITE" id="PS50123"/>
    </source>
</evidence>
<dbReference type="PRINTS" id="PR00996">
    <property type="entry name" value="CHERMTFRASE"/>
</dbReference>
<dbReference type="PANTHER" id="PTHR24422">
    <property type="entry name" value="CHEMOTAXIS PROTEIN METHYLTRANSFERASE"/>
    <property type="match status" value="1"/>
</dbReference>
<dbReference type="AlphaFoldDB" id="A0A8J6TMX4"/>
<dbReference type="InterPro" id="IPR029063">
    <property type="entry name" value="SAM-dependent_MTases_sf"/>
</dbReference>
<dbReference type="SUPFAM" id="SSF53335">
    <property type="entry name" value="S-adenosyl-L-methionine-dependent methyltransferases"/>
    <property type="match status" value="1"/>
</dbReference>
<dbReference type="Pfam" id="PF01739">
    <property type="entry name" value="CheR"/>
    <property type="match status" value="1"/>
</dbReference>
<dbReference type="Gene3D" id="3.40.50.150">
    <property type="entry name" value="Vaccinia Virus protein VP39"/>
    <property type="match status" value="1"/>
</dbReference>
<sequence>MSLISNEDIEIKLLLEAVYLKYGYDFRDYSEATLKRRILHRFSLEQFGSISEMQHRLLVDVSFFERLILDLSINVTEMFRDASFYQTLRKEVVPFLRTYPFLKIWHAGCSTGEEVYSMAILLKEEGLYQQSQIYATDFNQVVIKKAKDGIFPLERLKQYTVNYQKAGGTRSFADYYTADYQFAVIDRSLKQNVIFADHNLVTDGVFGEMNLILCRNVLIYFNQKLQDRVLGLFYDSLCNGGFLCLGSQENVRFSKFSDHFEGVVNREKIYRKISASGPCFRKRSTVAPSGLSTSSAPLTPVAV</sequence>
<gene>
    <name evidence="2" type="ORF">H8E23_11995</name>
</gene>
<dbReference type="InterPro" id="IPR000780">
    <property type="entry name" value="CheR_MeTrfase"/>
</dbReference>
<reference evidence="2 3" key="1">
    <citation type="submission" date="2020-08" db="EMBL/GenBank/DDBJ databases">
        <title>Bridging the membrane lipid divide: bacteria of the FCB group superphylum have the potential to synthesize archaeal ether lipids.</title>
        <authorList>
            <person name="Villanueva L."/>
            <person name="Von Meijenfeldt F.A.B."/>
            <person name="Westbye A.B."/>
            <person name="Yadav S."/>
            <person name="Hopmans E.C."/>
            <person name="Dutilh B.E."/>
            <person name="Sinninghe Damste J.S."/>
        </authorList>
    </citation>
    <scope>NUCLEOTIDE SEQUENCE [LARGE SCALE GENOMIC DNA]</scope>
    <source>
        <strain evidence="2">NIOZ-UU30</strain>
    </source>
</reference>
<dbReference type="SUPFAM" id="SSF47757">
    <property type="entry name" value="Chemotaxis receptor methyltransferase CheR, N-terminal domain"/>
    <property type="match status" value="1"/>
</dbReference>
<organism evidence="2 3">
    <name type="scientific">Candidatus Desulfatibia profunda</name>
    <dbReference type="NCBI Taxonomy" id="2841695"/>
    <lineage>
        <taxon>Bacteria</taxon>
        <taxon>Pseudomonadati</taxon>
        <taxon>Thermodesulfobacteriota</taxon>
        <taxon>Desulfobacteria</taxon>
        <taxon>Desulfobacterales</taxon>
        <taxon>Desulfobacterales incertae sedis</taxon>
        <taxon>Candidatus Desulfatibia</taxon>
    </lineage>
</organism>
<dbReference type="PROSITE" id="PS50123">
    <property type="entry name" value="CHER"/>
    <property type="match status" value="1"/>
</dbReference>
<evidence type="ECO:0000313" key="3">
    <source>
        <dbReference type="Proteomes" id="UP000603434"/>
    </source>
</evidence>
<accession>A0A8J6TMX4</accession>
<dbReference type="InterPro" id="IPR022641">
    <property type="entry name" value="CheR_N"/>
</dbReference>
<dbReference type="Pfam" id="PF03705">
    <property type="entry name" value="CheR_N"/>
    <property type="match status" value="1"/>
</dbReference>
<protein>
    <submittedName>
        <fullName evidence="2">Protein-glutamate O-methyltransferase CheR</fullName>
    </submittedName>
</protein>
<evidence type="ECO:0000313" key="2">
    <source>
        <dbReference type="EMBL" id="MBC8362108.1"/>
    </source>
</evidence>
<dbReference type="EMBL" id="JACNJH010000170">
    <property type="protein sequence ID" value="MBC8362108.1"/>
    <property type="molecule type" value="Genomic_DNA"/>
</dbReference>
<feature type="domain" description="CheR-type methyltransferase" evidence="1">
    <location>
        <begin position="1"/>
        <end position="251"/>
    </location>
</feature>
<proteinExistence type="predicted"/>